<organism evidence="2 3">
    <name type="scientific">Myodes glareolus</name>
    <name type="common">Bank vole</name>
    <name type="synonym">Clethrionomys glareolus</name>
    <dbReference type="NCBI Taxonomy" id="447135"/>
    <lineage>
        <taxon>Eukaryota</taxon>
        <taxon>Metazoa</taxon>
        <taxon>Chordata</taxon>
        <taxon>Craniata</taxon>
        <taxon>Vertebrata</taxon>
        <taxon>Euteleostomi</taxon>
        <taxon>Mammalia</taxon>
        <taxon>Eutheria</taxon>
        <taxon>Euarchontoglires</taxon>
        <taxon>Glires</taxon>
        <taxon>Rodentia</taxon>
        <taxon>Myomorpha</taxon>
        <taxon>Muroidea</taxon>
        <taxon>Cricetidae</taxon>
        <taxon>Arvicolinae</taxon>
        <taxon>Myodes</taxon>
    </lineage>
</organism>
<protein>
    <submittedName>
        <fullName evidence="2">Uncharacterized protein</fullName>
    </submittedName>
</protein>
<feature type="compositionally biased region" description="Polar residues" evidence="1">
    <location>
        <begin position="142"/>
        <end position="162"/>
    </location>
</feature>
<feature type="compositionally biased region" description="Basic residues" evidence="1">
    <location>
        <begin position="72"/>
        <end position="87"/>
    </location>
</feature>
<comment type="caution">
    <text evidence="2">The sequence shown here is derived from an EMBL/GenBank/DDBJ whole genome shotgun (WGS) entry which is preliminary data.</text>
</comment>
<dbReference type="Proteomes" id="UP001488838">
    <property type="component" value="Unassembled WGS sequence"/>
</dbReference>
<reference evidence="2 3" key="1">
    <citation type="journal article" date="2023" name="bioRxiv">
        <title>Conserved and derived expression patterns and positive selection on dental genes reveal complex evolutionary context of ever-growing rodent molars.</title>
        <authorList>
            <person name="Calamari Z.T."/>
            <person name="Song A."/>
            <person name="Cohen E."/>
            <person name="Akter M."/>
            <person name="Roy R.D."/>
            <person name="Hallikas O."/>
            <person name="Christensen M.M."/>
            <person name="Li P."/>
            <person name="Marangoni P."/>
            <person name="Jernvall J."/>
            <person name="Klein O.D."/>
        </authorList>
    </citation>
    <scope>NUCLEOTIDE SEQUENCE [LARGE SCALE GENOMIC DNA]</scope>
    <source>
        <strain evidence="2">V071</strain>
    </source>
</reference>
<feature type="compositionally biased region" description="Low complexity" evidence="1">
    <location>
        <begin position="33"/>
        <end position="50"/>
    </location>
</feature>
<feature type="compositionally biased region" description="Low complexity" evidence="1">
    <location>
        <begin position="10"/>
        <end position="26"/>
    </location>
</feature>
<feature type="region of interest" description="Disordered" evidence="1">
    <location>
        <begin position="1"/>
        <end position="181"/>
    </location>
</feature>
<feature type="compositionally biased region" description="Basic and acidic residues" evidence="1">
    <location>
        <begin position="215"/>
        <end position="234"/>
    </location>
</feature>
<name>A0AAW0HGD5_MYOGA</name>
<feature type="compositionally biased region" description="Low complexity" evidence="1">
    <location>
        <begin position="60"/>
        <end position="71"/>
    </location>
</feature>
<evidence type="ECO:0000313" key="2">
    <source>
        <dbReference type="EMBL" id="KAK7800525.1"/>
    </source>
</evidence>
<sequence>MPGETEEPRSPQQQDQEGGQAAAADAASDEPRPGVAAAAAAPAGTASSRVLRGGRDRGRAAAAAAAAAAAVSRRRKAEYPRRRRSSPSHRPPDAPGQQLTAAKPPSPAQGKKSPRLQCIEKIAIDKDPKEEKEDDSILPQEVSISATRPSRGWRNSSRTSISRLRDTENTRSSRSKTSSLQLVCKSEPITDQLEYGTISDEEEEEEEMLISEEEIPFKDDPRDETYKPHLERHV</sequence>
<evidence type="ECO:0000313" key="3">
    <source>
        <dbReference type="Proteomes" id="UP001488838"/>
    </source>
</evidence>
<gene>
    <name evidence="2" type="ORF">U0070_005420</name>
</gene>
<accession>A0AAW0HGD5</accession>
<proteinExistence type="predicted"/>
<feature type="compositionally biased region" description="Polar residues" evidence="1">
    <location>
        <begin position="172"/>
        <end position="181"/>
    </location>
</feature>
<keyword evidence="3" id="KW-1185">Reference proteome</keyword>
<feature type="region of interest" description="Disordered" evidence="1">
    <location>
        <begin position="210"/>
        <end position="234"/>
    </location>
</feature>
<dbReference type="EMBL" id="JBBHLL010000547">
    <property type="protein sequence ID" value="KAK7800525.1"/>
    <property type="molecule type" value="Genomic_DNA"/>
</dbReference>
<feature type="compositionally biased region" description="Basic and acidic residues" evidence="1">
    <location>
        <begin position="122"/>
        <end position="131"/>
    </location>
</feature>
<dbReference type="AlphaFoldDB" id="A0AAW0HGD5"/>
<evidence type="ECO:0000256" key="1">
    <source>
        <dbReference type="SAM" id="MobiDB-lite"/>
    </source>
</evidence>